<evidence type="ECO:0000256" key="1">
    <source>
        <dbReference type="ARBA" id="ARBA00001298"/>
    </source>
</evidence>
<comment type="pathway">
    <text evidence="7">Carbohydrate biosynthesis; dTDP-L-rhamnose biosynthesis.</text>
</comment>
<dbReference type="GO" id="GO:0019305">
    <property type="term" value="P:dTDP-rhamnose biosynthetic process"/>
    <property type="evidence" value="ECO:0007669"/>
    <property type="project" value="UniProtKB-UniRule"/>
</dbReference>
<evidence type="ECO:0000256" key="2">
    <source>
        <dbReference type="ARBA" id="ARBA00001997"/>
    </source>
</evidence>
<evidence type="ECO:0000256" key="7">
    <source>
        <dbReference type="RuleBase" id="RU364069"/>
    </source>
</evidence>
<dbReference type="EMBL" id="SLWK01000015">
    <property type="protein sequence ID" value="TCO05966.1"/>
    <property type="molecule type" value="Genomic_DNA"/>
</dbReference>
<dbReference type="PANTHER" id="PTHR21047">
    <property type="entry name" value="DTDP-6-DEOXY-D-GLUCOSE-3,5 EPIMERASE"/>
    <property type="match status" value="1"/>
</dbReference>
<dbReference type="GO" id="GO:0000271">
    <property type="term" value="P:polysaccharide biosynthetic process"/>
    <property type="evidence" value="ECO:0007669"/>
    <property type="project" value="TreeGrafter"/>
</dbReference>
<dbReference type="Gene3D" id="2.60.120.10">
    <property type="entry name" value="Jelly Rolls"/>
    <property type="match status" value="1"/>
</dbReference>
<dbReference type="InterPro" id="IPR014710">
    <property type="entry name" value="RmlC-like_jellyroll"/>
</dbReference>
<feature type="active site" description="Proton acceptor" evidence="5">
    <location>
        <position position="61"/>
    </location>
</feature>
<keyword evidence="7" id="KW-0413">Isomerase</keyword>
<dbReference type="GO" id="GO:0008830">
    <property type="term" value="F:dTDP-4-dehydrorhamnose 3,5-epimerase activity"/>
    <property type="evidence" value="ECO:0007669"/>
    <property type="project" value="UniProtKB-UniRule"/>
</dbReference>
<protein>
    <recommendedName>
        <fullName evidence="4 7">dTDP-4-dehydrorhamnose 3,5-epimerase</fullName>
        <ecNumber evidence="3 7">5.1.3.13</ecNumber>
    </recommendedName>
    <alternativeName>
        <fullName evidence="7">Thymidine diphospho-4-keto-rhamnose 3,5-epimerase</fullName>
    </alternativeName>
</protein>
<feature type="active site" description="Proton donor" evidence="5">
    <location>
        <position position="131"/>
    </location>
</feature>
<dbReference type="SUPFAM" id="SSF51182">
    <property type="entry name" value="RmlC-like cupins"/>
    <property type="match status" value="1"/>
</dbReference>
<comment type="function">
    <text evidence="2 7">Catalyzes the epimerization of the C3' and C5'positions of dTDP-6-deoxy-D-xylo-4-hexulose, forming dTDP-6-deoxy-L-lyxo-4-hexulose.</text>
</comment>
<dbReference type="UniPathway" id="UPA00124"/>
<dbReference type="NCBIfam" id="TIGR01221">
    <property type="entry name" value="rmlC"/>
    <property type="match status" value="1"/>
</dbReference>
<dbReference type="RefSeq" id="WP_132434913.1">
    <property type="nucleotide sequence ID" value="NZ_SLWK01000015.1"/>
</dbReference>
<feature type="site" description="Participates in a stacking interaction with the thymidine ring of dTDP-4-oxo-6-deoxyglucose" evidence="6">
    <location>
        <position position="137"/>
    </location>
</feature>
<organism evidence="8 9">
    <name type="scientific">Natronoflexus pectinivorans</name>
    <dbReference type="NCBI Taxonomy" id="682526"/>
    <lineage>
        <taxon>Bacteria</taxon>
        <taxon>Pseudomonadati</taxon>
        <taxon>Bacteroidota</taxon>
        <taxon>Bacteroidia</taxon>
        <taxon>Marinilabiliales</taxon>
        <taxon>Marinilabiliaceae</taxon>
        <taxon>Natronoflexus</taxon>
    </lineage>
</organism>
<sequence>MKITKTEIPGLLIIEPKIFGDSRGCFFELFNQKSYQENDLKTNYIQDNVSYSSKNAVRGLHYQLSPFAQAKLVQVLHGKVLDVAVDLRENSPTYGQHYAIELSAENNLQFYIPRGFAHGLSVLSDHCVFYYKCDNFYNNEAERGINFNDPELGIDWKIPVDQAIVSPKDEVLPSFKEAEKNFFFKED</sequence>
<dbReference type="Proteomes" id="UP000295221">
    <property type="component" value="Unassembled WGS sequence"/>
</dbReference>
<dbReference type="Pfam" id="PF00908">
    <property type="entry name" value="dTDP_sugar_isom"/>
    <property type="match status" value="1"/>
</dbReference>
<dbReference type="PANTHER" id="PTHR21047:SF2">
    <property type="entry name" value="THYMIDINE DIPHOSPHO-4-KETO-RHAMNOSE 3,5-EPIMERASE"/>
    <property type="match status" value="1"/>
</dbReference>
<evidence type="ECO:0000256" key="5">
    <source>
        <dbReference type="PIRSR" id="PIRSR600888-1"/>
    </source>
</evidence>
<evidence type="ECO:0000313" key="8">
    <source>
        <dbReference type="EMBL" id="TCO05966.1"/>
    </source>
</evidence>
<dbReference type="InterPro" id="IPR011051">
    <property type="entry name" value="RmlC_Cupin_sf"/>
</dbReference>
<evidence type="ECO:0000256" key="6">
    <source>
        <dbReference type="PIRSR" id="PIRSR600888-3"/>
    </source>
</evidence>
<reference evidence="8 9" key="1">
    <citation type="submission" date="2019-03" db="EMBL/GenBank/DDBJ databases">
        <title>Genomic Encyclopedia of Type Strains, Phase IV (KMG-IV): sequencing the most valuable type-strain genomes for metagenomic binning, comparative biology and taxonomic classification.</title>
        <authorList>
            <person name="Goeker M."/>
        </authorList>
    </citation>
    <scope>NUCLEOTIDE SEQUENCE [LARGE SCALE GENOMIC DNA]</scope>
    <source>
        <strain evidence="8 9">DSM 24179</strain>
    </source>
</reference>
<dbReference type="AlphaFoldDB" id="A0A4R2GD57"/>
<evidence type="ECO:0000256" key="4">
    <source>
        <dbReference type="ARBA" id="ARBA00019595"/>
    </source>
</evidence>
<comment type="catalytic activity">
    <reaction evidence="1 7">
        <text>dTDP-4-dehydro-6-deoxy-alpha-D-glucose = dTDP-4-dehydro-beta-L-rhamnose</text>
        <dbReference type="Rhea" id="RHEA:16969"/>
        <dbReference type="ChEBI" id="CHEBI:57649"/>
        <dbReference type="ChEBI" id="CHEBI:62830"/>
        <dbReference type="EC" id="5.1.3.13"/>
    </reaction>
</comment>
<name>A0A4R2GD57_9BACT</name>
<comment type="subunit">
    <text evidence="7">Homodimer.</text>
</comment>
<dbReference type="InterPro" id="IPR000888">
    <property type="entry name" value="RmlC-like"/>
</dbReference>
<evidence type="ECO:0000256" key="3">
    <source>
        <dbReference type="ARBA" id="ARBA00012098"/>
    </source>
</evidence>
<dbReference type="OrthoDB" id="9800680at2"/>
<evidence type="ECO:0000313" key="9">
    <source>
        <dbReference type="Proteomes" id="UP000295221"/>
    </source>
</evidence>
<comment type="caution">
    <text evidence="8">The sequence shown here is derived from an EMBL/GenBank/DDBJ whole genome shotgun (WGS) entry which is preliminary data.</text>
</comment>
<dbReference type="GO" id="GO:0005829">
    <property type="term" value="C:cytosol"/>
    <property type="evidence" value="ECO:0007669"/>
    <property type="project" value="TreeGrafter"/>
</dbReference>
<accession>A0A4R2GD57</accession>
<comment type="similarity">
    <text evidence="7">Belongs to the dTDP-4-dehydrorhamnose 3,5-epimerase family.</text>
</comment>
<gene>
    <name evidence="8" type="ORF">EV194_11514</name>
</gene>
<keyword evidence="9" id="KW-1185">Reference proteome</keyword>
<dbReference type="CDD" id="cd00438">
    <property type="entry name" value="cupin_RmlC"/>
    <property type="match status" value="1"/>
</dbReference>
<dbReference type="EC" id="5.1.3.13" evidence="3 7"/>
<proteinExistence type="inferred from homology"/>